<gene>
    <name evidence="1" type="ORF">NCTC12967_02572</name>
</gene>
<evidence type="ECO:0000313" key="2">
    <source>
        <dbReference type="Proteomes" id="UP000273044"/>
    </source>
</evidence>
<reference evidence="1 2" key="1">
    <citation type="submission" date="2018-12" db="EMBL/GenBank/DDBJ databases">
        <authorList>
            <consortium name="Pathogen Informatics"/>
        </authorList>
    </citation>
    <scope>NUCLEOTIDE SEQUENCE [LARGE SCALE GENOMIC DNA]</scope>
    <source>
        <strain evidence="1 2">NCTC12967</strain>
    </source>
</reference>
<keyword evidence="2" id="KW-1185">Reference proteome</keyword>
<sequence>MRVSDLVGEGHERAVRVLLPVRGTRDQWHAWADIVPGAVIDGATTWEQISDGAPALVQPPYGSLSEQTSEALVAALTRDGERECDFIHWAGYAEDDILPREDVVVPAWALPLVRRLSVDPKKSIRQGVPLDIVVIREPLSWLARELPLHTQQCPMLILPHDRSFVTACPIYHDSVYIGCTRELGDSLLAADLDSYPISLDSVIRGTIDWQPQT</sequence>
<dbReference type="Proteomes" id="UP000273044">
    <property type="component" value="Chromosome"/>
</dbReference>
<evidence type="ECO:0000313" key="1">
    <source>
        <dbReference type="EMBL" id="VEH71254.1"/>
    </source>
</evidence>
<dbReference type="RefSeq" id="WP_314820400.1">
    <property type="nucleotide sequence ID" value="NZ_CAUVFX010000006.1"/>
</dbReference>
<name>A0A3S4UE54_9ACTN</name>
<accession>A0A3S4UE54</accession>
<organism evidence="1 2">
    <name type="scientific">Arachnia propionica</name>
    <dbReference type="NCBI Taxonomy" id="1750"/>
    <lineage>
        <taxon>Bacteria</taxon>
        <taxon>Bacillati</taxon>
        <taxon>Actinomycetota</taxon>
        <taxon>Actinomycetes</taxon>
        <taxon>Propionibacteriales</taxon>
        <taxon>Propionibacteriaceae</taxon>
        <taxon>Arachnia</taxon>
    </lineage>
</organism>
<protein>
    <submittedName>
        <fullName evidence="1">Uncharacterized protein</fullName>
    </submittedName>
</protein>
<dbReference type="AlphaFoldDB" id="A0A3S4UE54"/>
<dbReference type="EMBL" id="LR134406">
    <property type="protein sequence ID" value="VEH71254.1"/>
    <property type="molecule type" value="Genomic_DNA"/>
</dbReference>
<proteinExistence type="predicted"/>